<feature type="region of interest" description="Disordered" evidence="2">
    <location>
        <begin position="236"/>
        <end position="263"/>
    </location>
</feature>
<keyword evidence="4" id="KW-1185">Reference proteome</keyword>
<evidence type="ECO:0000256" key="2">
    <source>
        <dbReference type="SAM" id="MobiDB-lite"/>
    </source>
</evidence>
<dbReference type="Gene3D" id="3.30.70.330">
    <property type="match status" value="1"/>
</dbReference>
<dbReference type="PANTHER" id="PTHR10300:SF14">
    <property type="entry name" value="PROTEIN SARAH"/>
    <property type="match status" value="1"/>
</dbReference>
<dbReference type="GO" id="GO:0019722">
    <property type="term" value="P:calcium-mediated signaling"/>
    <property type="evidence" value="ECO:0007669"/>
    <property type="project" value="InterPro"/>
</dbReference>
<sequence>MTHFNKAESIATNTLLIPDVPANFFGCDDALLTLHDAFAEFGSIYTFVPMKGFRRLMIIFHETVHAMEAKKVLDRHSIVYKEREPFPEIVTFSKIDEESEQVWKDAGNVVLQLRVYYGQHFTINVDPNSTSLQVPQFQRNLLISPPGSPFDGWEQIEEDAPNQAVLASDLMHAAEISDYELDDDELELEAIHKEKMEIKKQQKAISIVCSKGMDQPEHLPSITVQDWDGQIELEFDGPKEENKRKKKTAYDIVPTAMPPPKNH</sequence>
<name>A0A8H7QUX8_9FUNG</name>
<dbReference type="SUPFAM" id="SSF54928">
    <property type="entry name" value="RNA-binding domain, RBD"/>
    <property type="match status" value="1"/>
</dbReference>
<dbReference type="EMBL" id="JAEPRC010000360">
    <property type="protein sequence ID" value="KAG2199203.1"/>
    <property type="molecule type" value="Genomic_DNA"/>
</dbReference>
<accession>A0A8H7QUX8</accession>
<gene>
    <name evidence="3" type="ORF">INT46_008509</name>
</gene>
<dbReference type="GO" id="GO:0003676">
    <property type="term" value="F:nucleic acid binding"/>
    <property type="evidence" value="ECO:0007669"/>
    <property type="project" value="InterPro"/>
</dbReference>
<dbReference type="Proteomes" id="UP000650833">
    <property type="component" value="Unassembled WGS sequence"/>
</dbReference>
<comment type="similarity">
    <text evidence="1">Belongs to the RCAN family.</text>
</comment>
<evidence type="ECO:0008006" key="5">
    <source>
        <dbReference type="Google" id="ProtNLM"/>
    </source>
</evidence>
<evidence type="ECO:0000313" key="4">
    <source>
        <dbReference type="Proteomes" id="UP000650833"/>
    </source>
</evidence>
<protein>
    <recommendedName>
        <fullName evidence="5">Calcipressin</fullName>
    </recommendedName>
</protein>
<dbReference type="InterPro" id="IPR006931">
    <property type="entry name" value="Calcipressin"/>
</dbReference>
<evidence type="ECO:0000256" key="1">
    <source>
        <dbReference type="ARBA" id="ARBA00008209"/>
    </source>
</evidence>
<proteinExistence type="inferred from homology"/>
<dbReference type="GO" id="GO:0005634">
    <property type="term" value="C:nucleus"/>
    <property type="evidence" value="ECO:0007669"/>
    <property type="project" value="TreeGrafter"/>
</dbReference>
<reference evidence="3" key="1">
    <citation type="submission" date="2020-12" db="EMBL/GenBank/DDBJ databases">
        <title>Metabolic potential, ecology and presence of endohyphal bacteria is reflected in genomic diversity of Mucoromycotina.</title>
        <authorList>
            <person name="Muszewska A."/>
            <person name="Okrasinska A."/>
            <person name="Steczkiewicz K."/>
            <person name="Drgas O."/>
            <person name="Orlowska M."/>
            <person name="Perlinska-Lenart U."/>
            <person name="Aleksandrzak-Piekarczyk T."/>
            <person name="Szatraj K."/>
            <person name="Zielenkiewicz U."/>
            <person name="Pilsyk S."/>
            <person name="Malc E."/>
            <person name="Mieczkowski P."/>
            <person name="Kruszewska J.S."/>
            <person name="Biernat P."/>
            <person name="Pawlowska J."/>
        </authorList>
    </citation>
    <scope>NUCLEOTIDE SEQUENCE</scope>
    <source>
        <strain evidence="3">CBS 226.32</strain>
    </source>
</reference>
<comment type="caution">
    <text evidence="3">The sequence shown here is derived from an EMBL/GenBank/DDBJ whole genome shotgun (WGS) entry which is preliminary data.</text>
</comment>
<dbReference type="InterPro" id="IPR012677">
    <property type="entry name" value="Nucleotide-bd_a/b_plait_sf"/>
</dbReference>
<dbReference type="GO" id="GO:0005737">
    <property type="term" value="C:cytoplasm"/>
    <property type="evidence" value="ECO:0007669"/>
    <property type="project" value="TreeGrafter"/>
</dbReference>
<dbReference type="InterPro" id="IPR035979">
    <property type="entry name" value="RBD_domain_sf"/>
</dbReference>
<dbReference type="PANTHER" id="PTHR10300">
    <property type="entry name" value="CALCIPRESSIN"/>
    <property type="match status" value="1"/>
</dbReference>
<dbReference type="Pfam" id="PF04847">
    <property type="entry name" value="Calcipressin"/>
    <property type="match status" value="1"/>
</dbReference>
<dbReference type="OrthoDB" id="17212at2759"/>
<dbReference type="AlphaFoldDB" id="A0A8H7QUX8"/>
<evidence type="ECO:0000313" key="3">
    <source>
        <dbReference type="EMBL" id="KAG2199203.1"/>
    </source>
</evidence>
<dbReference type="GO" id="GO:0008597">
    <property type="term" value="F:calcium-dependent protein serine/threonine phosphatase regulator activity"/>
    <property type="evidence" value="ECO:0007669"/>
    <property type="project" value="TreeGrafter"/>
</dbReference>
<organism evidence="3 4">
    <name type="scientific">Mucor plumbeus</name>
    <dbReference type="NCBI Taxonomy" id="97098"/>
    <lineage>
        <taxon>Eukaryota</taxon>
        <taxon>Fungi</taxon>
        <taxon>Fungi incertae sedis</taxon>
        <taxon>Mucoromycota</taxon>
        <taxon>Mucoromycotina</taxon>
        <taxon>Mucoromycetes</taxon>
        <taxon>Mucorales</taxon>
        <taxon>Mucorineae</taxon>
        <taxon>Mucoraceae</taxon>
        <taxon>Mucor</taxon>
    </lineage>
</organism>